<evidence type="ECO:0000313" key="3">
    <source>
        <dbReference type="EMBL" id="KAK2941304.1"/>
    </source>
</evidence>
<comment type="caution">
    <text evidence="3">The sequence shown here is derived from an EMBL/GenBank/DDBJ whole genome shotgun (WGS) entry which is preliminary data.</text>
</comment>
<feature type="chain" id="PRO_5045161175" evidence="2">
    <location>
        <begin position="24"/>
        <end position="229"/>
    </location>
</feature>
<feature type="signal peptide" evidence="2">
    <location>
        <begin position="1"/>
        <end position="23"/>
    </location>
</feature>
<keyword evidence="1" id="KW-1133">Transmembrane helix</keyword>
<feature type="transmembrane region" description="Helical" evidence="1">
    <location>
        <begin position="48"/>
        <end position="66"/>
    </location>
</feature>
<keyword evidence="4" id="KW-1185">Reference proteome</keyword>
<reference evidence="3 4" key="1">
    <citation type="journal article" date="2022" name="bioRxiv">
        <title>Genomics of Preaxostyla Flagellates Illuminates Evolutionary Transitions and the Path Towards Mitochondrial Loss.</title>
        <authorList>
            <person name="Novak L.V.F."/>
            <person name="Treitli S.C."/>
            <person name="Pyrih J."/>
            <person name="Halakuc P."/>
            <person name="Pipaliya S.V."/>
            <person name="Vacek V."/>
            <person name="Brzon O."/>
            <person name="Soukal P."/>
            <person name="Eme L."/>
            <person name="Dacks J.B."/>
            <person name="Karnkowska A."/>
            <person name="Elias M."/>
            <person name="Hampl V."/>
        </authorList>
    </citation>
    <scope>NUCLEOTIDE SEQUENCE [LARGE SCALE GENOMIC DNA]</scope>
    <source>
        <strain evidence="3">NAU3</strain>
        <tissue evidence="3">Gut</tissue>
    </source>
</reference>
<dbReference type="Proteomes" id="UP001281761">
    <property type="component" value="Unassembled WGS sequence"/>
</dbReference>
<accession>A0ABQ9WQ91</accession>
<organism evidence="3 4">
    <name type="scientific">Blattamonas nauphoetae</name>
    <dbReference type="NCBI Taxonomy" id="2049346"/>
    <lineage>
        <taxon>Eukaryota</taxon>
        <taxon>Metamonada</taxon>
        <taxon>Preaxostyla</taxon>
        <taxon>Oxymonadida</taxon>
        <taxon>Blattamonas</taxon>
    </lineage>
</organism>
<keyword evidence="1" id="KW-0472">Membrane</keyword>
<evidence type="ECO:0000256" key="1">
    <source>
        <dbReference type="SAM" id="Phobius"/>
    </source>
</evidence>
<feature type="transmembrane region" description="Helical" evidence="1">
    <location>
        <begin position="98"/>
        <end position="120"/>
    </location>
</feature>
<dbReference type="EMBL" id="JARBJD010000522">
    <property type="protein sequence ID" value="KAK2941304.1"/>
    <property type="molecule type" value="Genomic_DNA"/>
</dbReference>
<evidence type="ECO:0000256" key="2">
    <source>
        <dbReference type="SAM" id="SignalP"/>
    </source>
</evidence>
<keyword evidence="2" id="KW-0732">Signal</keyword>
<proteinExistence type="predicted"/>
<protein>
    <submittedName>
        <fullName evidence="3">Uncharacterized protein</fullName>
    </submittedName>
</protein>
<keyword evidence="1" id="KW-0812">Transmembrane</keyword>
<name>A0ABQ9WQ91_9EUKA</name>
<sequence>MPLFPLSCFISVFLFSSSSFTSCATSACCLISSTFCMFSSSSLACHSISFSFFLFILLPLLIYILLRLLLIKFSSLVVLFSSNSSIPISPALQTKYDIGLVVVATSPCVIVFSSILVVALPPSPSPSSLFLSLPLQSPSDTLSTLPHTLETVHSSSTSVVCRIPCLTASDLFHLSIRTGRNSILLLSFFALLRGSEFPPSLSSVFELPRDLDDHLEDFEFFLHFVHSAT</sequence>
<gene>
    <name evidence="3" type="ORF">BLNAU_23780</name>
</gene>
<evidence type="ECO:0000313" key="4">
    <source>
        <dbReference type="Proteomes" id="UP001281761"/>
    </source>
</evidence>